<keyword evidence="3" id="KW-1185">Reference proteome</keyword>
<accession>A0A975BUQ0</accession>
<evidence type="ECO:0000313" key="3">
    <source>
        <dbReference type="Proteomes" id="UP000663722"/>
    </source>
</evidence>
<sequence length="38" mass="4278">MKPPFQHFEIADIGMKQTGGNNLLSDQISSDGFRPPRF</sequence>
<dbReference type="Proteomes" id="UP000663722">
    <property type="component" value="Chromosome"/>
</dbReference>
<feature type="compositionally biased region" description="Polar residues" evidence="1">
    <location>
        <begin position="19"/>
        <end position="30"/>
    </location>
</feature>
<feature type="region of interest" description="Disordered" evidence="1">
    <location>
        <begin position="19"/>
        <end position="38"/>
    </location>
</feature>
<gene>
    <name evidence="2" type="ORF">dnm_077450</name>
</gene>
<dbReference type="AlphaFoldDB" id="A0A975BUQ0"/>
<name>A0A975BUQ0_9BACT</name>
<reference evidence="2" key="1">
    <citation type="journal article" date="2021" name="Microb. Physiol.">
        <title>Proteogenomic Insights into the Physiology of Marine, Sulfate-Reducing, Filamentous Desulfonema limicola and Desulfonema magnum.</title>
        <authorList>
            <person name="Schnaars V."/>
            <person name="Wohlbrand L."/>
            <person name="Scheve S."/>
            <person name="Hinrichs C."/>
            <person name="Reinhardt R."/>
            <person name="Rabus R."/>
        </authorList>
    </citation>
    <scope>NUCLEOTIDE SEQUENCE</scope>
    <source>
        <strain evidence="2">4be13</strain>
    </source>
</reference>
<dbReference type="EMBL" id="CP061800">
    <property type="protein sequence ID" value="QTA91672.1"/>
    <property type="molecule type" value="Genomic_DNA"/>
</dbReference>
<evidence type="ECO:0000313" key="2">
    <source>
        <dbReference type="EMBL" id="QTA91672.1"/>
    </source>
</evidence>
<evidence type="ECO:0000256" key="1">
    <source>
        <dbReference type="SAM" id="MobiDB-lite"/>
    </source>
</evidence>
<protein>
    <submittedName>
        <fullName evidence="2">Uncharacterized protein</fullName>
    </submittedName>
</protein>
<organism evidence="2 3">
    <name type="scientific">Desulfonema magnum</name>
    <dbReference type="NCBI Taxonomy" id="45655"/>
    <lineage>
        <taxon>Bacteria</taxon>
        <taxon>Pseudomonadati</taxon>
        <taxon>Thermodesulfobacteriota</taxon>
        <taxon>Desulfobacteria</taxon>
        <taxon>Desulfobacterales</taxon>
        <taxon>Desulfococcaceae</taxon>
        <taxon>Desulfonema</taxon>
    </lineage>
</organism>
<dbReference type="KEGG" id="dmm:dnm_077450"/>
<proteinExistence type="predicted"/>